<dbReference type="GO" id="GO:0006633">
    <property type="term" value="P:fatty acid biosynthetic process"/>
    <property type="evidence" value="ECO:0007669"/>
    <property type="project" value="InterPro"/>
</dbReference>
<evidence type="ECO:0000313" key="4">
    <source>
        <dbReference type="Proteomes" id="UP000267164"/>
    </source>
</evidence>
<dbReference type="CDD" id="cd00586">
    <property type="entry name" value="4HBT"/>
    <property type="match status" value="1"/>
</dbReference>
<dbReference type="InterPro" id="IPR029069">
    <property type="entry name" value="HotDog_dom_sf"/>
</dbReference>
<dbReference type="EMBL" id="CP032568">
    <property type="protein sequence ID" value="AYF79176.1"/>
    <property type="molecule type" value="Genomic_DNA"/>
</dbReference>
<gene>
    <name evidence="3" type="ORF">D7D52_19150</name>
</gene>
<feature type="domain" description="Acyl-ACP thioesterase N-terminal hotdog" evidence="1">
    <location>
        <begin position="132"/>
        <end position="242"/>
    </location>
</feature>
<dbReference type="Gene3D" id="3.10.129.10">
    <property type="entry name" value="Hotdog Thioesterase"/>
    <property type="match status" value="1"/>
</dbReference>
<reference evidence="3 4" key="1">
    <citation type="submission" date="2018-09" db="EMBL/GenBank/DDBJ databases">
        <title>Nocardia yunnanensis sp. nov., an actinomycete isolated from a soil sample.</title>
        <authorList>
            <person name="Zhang J."/>
        </authorList>
    </citation>
    <scope>NUCLEOTIDE SEQUENCE [LARGE SCALE GENOMIC DNA]</scope>
    <source>
        <strain evidence="3 4">CFHS0054</strain>
    </source>
</reference>
<dbReference type="Proteomes" id="UP000267164">
    <property type="component" value="Chromosome"/>
</dbReference>
<sequence>MGELVARAQRVARRRAQQYPGGPVGLLRRQIHLRSPLLFRCVHDASPSIYHDGTHRAGTPIRPAAVFTGSALSFKRALPATRMEDPEVLPMMNQLVDRPTTPTTPTASPLELPLAPVPATGHIFDVTRRLGTVDMDENQHLRIDGIARHLQDAGVDHLVHTGALESHPHWIVRRTVIDVLRPITWPAQLRIRRWCSGISPRWCTMRVRIDSDTGGLVETEGFWIHMNKDTMSPSRVADEFFDLMCTTTDDRRLRWKQWLDAPLPATPGTRFPLRRTDTDHFQHITNTAYWHAVHEFTADTTDLLAGPHRFVLEYNKPIRYGEALDIHADRVDDAVTVWFSVDGDIRAIAQLRPAT</sequence>
<evidence type="ECO:0000313" key="3">
    <source>
        <dbReference type="EMBL" id="AYF79176.1"/>
    </source>
</evidence>
<dbReference type="SUPFAM" id="SSF54637">
    <property type="entry name" value="Thioesterase/thiol ester dehydrase-isomerase"/>
    <property type="match status" value="2"/>
</dbReference>
<evidence type="ECO:0000259" key="1">
    <source>
        <dbReference type="Pfam" id="PF01643"/>
    </source>
</evidence>
<dbReference type="KEGG" id="nyu:D7D52_19150"/>
<dbReference type="InterPro" id="IPR049427">
    <property type="entry name" value="Acyl-ACP_TE_C"/>
</dbReference>
<keyword evidence="4" id="KW-1185">Reference proteome</keyword>
<evidence type="ECO:0000259" key="2">
    <source>
        <dbReference type="Pfam" id="PF20791"/>
    </source>
</evidence>
<organism evidence="3 4">
    <name type="scientific">Nocardia yunnanensis</name>
    <dbReference type="NCBI Taxonomy" id="2382165"/>
    <lineage>
        <taxon>Bacteria</taxon>
        <taxon>Bacillati</taxon>
        <taxon>Actinomycetota</taxon>
        <taxon>Actinomycetes</taxon>
        <taxon>Mycobacteriales</taxon>
        <taxon>Nocardiaceae</taxon>
        <taxon>Nocardia</taxon>
    </lineage>
</organism>
<name>A0A386ZP05_9NOCA</name>
<dbReference type="OrthoDB" id="5242854at2"/>
<dbReference type="PANTHER" id="PTHR31793">
    <property type="entry name" value="4-HYDROXYBENZOYL-COA THIOESTERASE FAMILY MEMBER"/>
    <property type="match status" value="1"/>
</dbReference>
<dbReference type="PANTHER" id="PTHR31793:SF24">
    <property type="entry name" value="LONG-CHAIN ACYL-COA THIOESTERASE FADM"/>
    <property type="match status" value="1"/>
</dbReference>
<proteinExistence type="predicted"/>
<dbReference type="InterPro" id="IPR002864">
    <property type="entry name" value="Acyl-ACP_thioesterase_NHD"/>
</dbReference>
<dbReference type="AlphaFoldDB" id="A0A386ZP05"/>
<evidence type="ECO:0008006" key="5">
    <source>
        <dbReference type="Google" id="ProtNLM"/>
    </source>
</evidence>
<accession>A0A386ZP05</accession>
<feature type="domain" description="Acyl-ACP thioesterase-like C-terminal" evidence="2">
    <location>
        <begin position="269"/>
        <end position="329"/>
    </location>
</feature>
<protein>
    <recommendedName>
        <fullName evidence="5">Acyl-[acyl-carrier-protein] thioesterase</fullName>
    </recommendedName>
</protein>
<dbReference type="Pfam" id="PF20791">
    <property type="entry name" value="Acyl-ACP_TE_C"/>
    <property type="match status" value="1"/>
</dbReference>
<dbReference type="GO" id="GO:0047617">
    <property type="term" value="F:fatty acyl-CoA hydrolase activity"/>
    <property type="evidence" value="ECO:0007669"/>
    <property type="project" value="TreeGrafter"/>
</dbReference>
<dbReference type="Pfam" id="PF01643">
    <property type="entry name" value="Acyl-ACP_TE"/>
    <property type="match status" value="1"/>
</dbReference>
<dbReference type="InterPro" id="IPR050563">
    <property type="entry name" value="4-hydroxybenzoyl-CoA_TE"/>
</dbReference>